<evidence type="ECO:0000313" key="3">
    <source>
        <dbReference type="Proteomes" id="UP000293852"/>
    </source>
</evidence>
<dbReference type="OrthoDB" id="3251003at2"/>
<dbReference type="AlphaFoldDB" id="A0A4Q7M4W3"/>
<dbReference type="RefSeq" id="WP_130414552.1">
    <property type="nucleotide sequence ID" value="NZ_SGWX01000001.1"/>
</dbReference>
<comment type="caution">
    <text evidence="2">The sequence shown here is derived from an EMBL/GenBank/DDBJ whole genome shotgun (WGS) entry which is preliminary data.</text>
</comment>
<dbReference type="Proteomes" id="UP000293852">
    <property type="component" value="Unassembled WGS sequence"/>
</dbReference>
<feature type="region of interest" description="Disordered" evidence="1">
    <location>
        <begin position="1"/>
        <end position="28"/>
    </location>
</feature>
<protein>
    <submittedName>
        <fullName evidence="2">Uncharacterized protein</fullName>
    </submittedName>
</protein>
<dbReference type="EMBL" id="SGWX01000001">
    <property type="protein sequence ID" value="RZS61672.1"/>
    <property type="molecule type" value="Genomic_DNA"/>
</dbReference>
<evidence type="ECO:0000313" key="2">
    <source>
        <dbReference type="EMBL" id="RZS61672.1"/>
    </source>
</evidence>
<sequence>MSRRRSRVDTGAGAIQPRAHAREQPPEPCHHGCRLTGAHYPTCDGGRCKGCLPRPADVGNLCQWCFNELGRDIATIGERLPWLDTLATTALDASAAPPDEIVTRAGDPAEGTVLHPAALAADEARSILVFYVRVVADERGLRDVDAHDPAAWLAPHLDWLAGQEFAHDLRAELAHLAGAVSRFHGPGDVEPARPLDEPCPRCDQIALWVTPPRWGGQEERVECTNPDCARVFSEGEWARFQGTAAA</sequence>
<name>A0A4Q7M4W3_9MICO</name>
<keyword evidence="3" id="KW-1185">Reference proteome</keyword>
<evidence type="ECO:0000256" key="1">
    <source>
        <dbReference type="SAM" id="MobiDB-lite"/>
    </source>
</evidence>
<gene>
    <name evidence="2" type="ORF">EV386_1982</name>
</gene>
<proteinExistence type="predicted"/>
<organism evidence="2 3">
    <name type="scientific">Xylanimonas ulmi</name>
    <dbReference type="NCBI Taxonomy" id="228973"/>
    <lineage>
        <taxon>Bacteria</taxon>
        <taxon>Bacillati</taxon>
        <taxon>Actinomycetota</taxon>
        <taxon>Actinomycetes</taxon>
        <taxon>Micrococcales</taxon>
        <taxon>Promicromonosporaceae</taxon>
        <taxon>Xylanimonas</taxon>
    </lineage>
</organism>
<reference evidence="2 3" key="1">
    <citation type="submission" date="2019-02" db="EMBL/GenBank/DDBJ databases">
        <title>Sequencing the genomes of 1000 actinobacteria strains.</title>
        <authorList>
            <person name="Klenk H.-P."/>
        </authorList>
    </citation>
    <scope>NUCLEOTIDE SEQUENCE [LARGE SCALE GENOMIC DNA]</scope>
    <source>
        <strain evidence="2 3">DSM 16932</strain>
    </source>
</reference>
<accession>A0A4Q7M4W3</accession>